<evidence type="ECO:0000256" key="5">
    <source>
        <dbReference type="ARBA" id="ARBA00023136"/>
    </source>
</evidence>
<evidence type="ECO:0000259" key="8">
    <source>
        <dbReference type="PROSITE" id="PS51849"/>
    </source>
</evidence>
<organism evidence="9 10">
    <name type="scientific">Desulfofundulus thermobenzoicus</name>
    <dbReference type="NCBI Taxonomy" id="29376"/>
    <lineage>
        <taxon>Bacteria</taxon>
        <taxon>Bacillati</taxon>
        <taxon>Bacillota</taxon>
        <taxon>Clostridia</taxon>
        <taxon>Eubacteriales</taxon>
        <taxon>Peptococcaceae</taxon>
        <taxon>Desulfofundulus</taxon>
    </lineage>
</organism>
<evidence type="ECO:0000313" key="9">
    <source>
        <dbReference type="EMBL" id="MQL53688.1"/>
    </source>
</evidence>
<feature type="compositionally biased region" description="Low complexity" evidence="6">
    <location>
        <begin position="316"/>
        <end position="325"/>
    </location>
</feature>
<keyword evidence="4 7" id="KW-1133">Transmembrane helix</keyword>
<dbReference type="Pfam" id="PF12791">
    <property type="entry name" value="RsgI_N"/>
    <property type="match status" value="1"/>
</dbReference>
<dbReference type="InterPro" id="IPR055431">
    <property type="entry name" value="RsgI_M"/>
</dbReference>
<evidence type="ECO:0000256" key="7">
    <source>
        <dbReference type="SAM" id="Phobius"/>
    </source>
</evidence>
<dbReference type="AlphaFoldDB" id="A0A6N7IWZ9"/>
<keyword evidence="5 7" id="KW-0472">Membrane</keyword>
<dbReference type="GO" id="GO:0005886">
    <property type="term" value="C:plasma membrane"/>
    <property type="evidence" value="ECO:0007669"/>
    <property type="project" value="UniProtKB-SubCell"/>
</dbReference>
<dbReference type="Proteomes" id="UP000441717">
    <property type="component" value="Unassembled WGS sequence"/>
</dbReference>
<evidence type="ECO:0000256" key="3">
    <source>
        <dbReference type="ARBA" id="ARBA00022692"/>
    </source>
</evidence>
<feature type="compositionally biased region" description="Basic and acidic residues" evidence="6">
    <location>
        <begin position="359"/>
        <end position="389"/>
    </location>
</feature>
<sequence>MITGMVMEIRAKTCVILTPDGQFREVPLPPGGVRLGEEITCPSGRYISWRWLVAAACFLIFLGSGLLYYGWTTRAMAYVSMDINPSVELTLNRREYVCAARGLNPSGEQLLAGTGLLGRPLEEAINTLVARAVQSKYLLPDKNNVVLTAVTAENGQAVPPAEKVYRFIASSLQSVGVGAEVVVETTTPEMRRQAQKAGLSTGRYLLHVEAVKKGLDIGLEELKKESMTVLEEKKGFAISELLGGRGYAGWVGPGSRLSGKSPRVAGKDEQSHVSDDGINRRLPGKVKTDAPGHADASTSARKKTIPVEPVLPAPAPGHGLPGFPLYKASSNEGDENSGGKDGNDQGHTGGHVTKPSINDGDKEIFRLEKQREEDNQRGRVMDNERDGDVQKVLNHHVKAPGGYKECSSGQ</sequence>
<feature type="domain" description="RsgI N-terminal anti-sigma" evidence="8">
    <location>
        <begin position="2"/>
        <end position="50"/>
    </location>
</feature>
<feature type="transmembrane region" description="Helical" evidence="7">
    <location>
        <begin position="51"/>
        <end position="71"/>
    </location>
</feature>
<dbReference type="InterPro" id="IPR024449">
    <property type="entry name" value="Anti-sigma_RsgI_N"/>
</dbReference>
<name>A0A6N7IWZ9_9FIRM</name>
<gene>
    <name evidence="9" type="ORF">GFC01_15760</name>
</gene>
<accession>A0A6N7IWZ9</accession>
<evidence type="ECO:0000256" key="6">
    <source>
        <dbReference type="SAM" id="MobiDB-lite"/>
    </source>
</evidence>
<evidence type="ECO:0000256" key="1">
    <source>
        <dbReference type="ARBA" id="ARBA00004162"/>
    </source>
</evidence>
<evidence type="ECO:0000256" key="2">
    <source>
        <dbReference type="ARBA" id="ARBA00022475"/>
    </source>
</evidence>
<dbReference type="RefSeq" id="WP_152948147.1">
    <property type="nucleotide sequence ID" value="NZ_WHYR01000061.1"/>
</dbReference>
<keyword evidence="2" id="KW-1003">Cell membrane</keyword>
<comment type="subcellular location">
    <subcellularLocation>
        <location evidence="1">Cell membrane</location>
        <topology evidence="1">Single-pass membrane protein</topology>
    </subcellularLocation>
</comment>
<keyword evidence="10" id="KW-1185">Reference proteome</keyword>
<dbReference type="OrthoDB" id="9800626at2"/>
<protein>
    <submittedName>
        <fullName evidence="9">Anti-sigma factor domain-containing protein</fullName>
    </submittedName>
</protein>
<dbReference type="Pfam" id="PF23750">
    <property type="entry name" value="RsgI_M"/>
    <property type="match status" value="1"/>
</dbReference>
<feature type="compositionally biased region" description="Basic and acidic residues" evidence="6">
    <location>
        <begin position="265"/>
        <end position="279"/>
    </location>
</feature>
<evidence type="ECO:0000256" key="4">
    <source>
        <dbReference type="ARBA" id="ARBA00022989"/>
    </source>
</evidence>
<keyword evidence="3 7" id="KW-0812">Transmembrane</keyword>
<dbReference type="PROSITE" id="PS51849">
    <property type="entry name" value="RSGI_N"/>
    <property type="match status" value="1"/>
</dbReference>
<comment type="caution">
    <text evidence="9">The sequence shown here is derived from an EMBL/GenBank/DDBJ whole genome shotgun (WGS) entry which is preliminary data.</text>
</comment>
<reference evidence="9 10" key="1">
    <citation type="submission" date="2019-10" db="EMBL/GenBank/DDBJ databases">
        <title>Comparative genomics of sulfur disproportionating microorganisms.</title>
        <authorList>
            <person name="Ward L.M."/>
            <person name="Bertran E."/>
            <person name="Johnston D."/>
        </authorList>
    </citation>
    <scope>NUCLEOTIDE SEQUENCE [LARGE SCALE GENOMIC DNA]</scope>
    <source>
        <strain evidence="9 10">DSM 14055</strain>
    </source>
</reference>
<feature type="region of interest" description="Disordered" evidence="6">
    <location>
        <begin position="252"/>
        <end position="389"/>
    </location>
</feature>
<proteinExistence type="predicted"/>
<evidence type="ECO:0000313" key="10">
    <source>
        <dbReference type="Proteomes" id="UP000441717"/>
    </source>
</evidence>
<dbReference type="EMBL" id="WHYR01000061">
    <property type="protein sequence ID" value="MQL53688.1"/>
    <property type="molecule type" value="Genomic_DNA"/>
</dbReference>